<dbReference type="WBParaSite" id="ALUE_0000717101-mRNA-1">
    <property type="protein sequence ID" value="ALUE_0000717101-mRNA-1"/>
    <property type="gene ID" value="ALUE_0000717101"/>
</dbReference>
<reference evidence="2" key="1">
    <citation type="submission" date="2017-02" db="UniProtKB">
        <authorList>
            <consortium name="WormBaseParasite"/>
        </authorList>
    </citation>
    <scope>IDENTIFICATION</scope>
</reference>
<accession>A0A0M3HVW3</accession>
<sequence>MVGRKARRNRGHSDRWSQRLLKSDRFLVMLHYQEEMAPYSRLLGGGDARSCRRSVNAVSDEQRACAPNYKKRSGGCNS</sequence>
<name>A0A0M3HVW3_ASCLU</name>
<dbReference type="AlphaFoldDB" id="A0A0M3HVW3"/>
<keyword evidence="1" id="KW-1185">Reference proteome</keyword>
<evidence type="ECO:0000313" key="1">
    <source>
        <dbReference type="Proteomes" id="UP000036681"/>
    </source>
</evidence>
<proteinExistence type="predicted"/>
<evidence type="ECO:0000313" key="2">
    <source>
        <dbReference type="WBParaSite" id="ALUE_0000717101-mRNA-1"/>
    </source>
</evidence>
<protein>
    <submittedName>
        <fullName evidence="2">Uncharacterized protein</fullName>
    </submittedName>
</protein>
<organism evidence="1 2">
    <name type="scientific">Ascaris lumbricoides</name>
    <name type="common">Giant roundworm</name>
    <dbReference type="NCBI Taxonomy" id="6252"/>
    <lineage>
        <taxon>Eukaryota</taxon>
        <taxon>Metazoa</taxon>
        <taxon>Ecdysozoa</taxon>
        <taxon>Nematoda</taxon>
        <taxon>Chromadorea</taxon>
        <taxon>Rhabditida</taxon>
        <taxon>Spirurina</taxon>
        <taxon>Ascaridomorpha</taxon>
        <taxon>Ascaridoidea</taxon>
        <taxon>Ascarididae</taxon>
        <taxon>Ascaris</taxon>
    </lineage>
</organism>
<dbReference type="Proteomes" id="UP000036681">
    <property type="component" value="Unplaced"/>
</dbReference>